<dbReference type="RefSeq" id="WP_281144043.1">
    <property type="nucleotide sequence ID" value="NZ_CP123967.1"/>
</dbReference>
<accession>A0ABY8PUV8</accession>
<dbReference type="InterPro" id="IPR051534">
    <property type="entry name" value="CBASS_pafABC_assoc_protein"/>
</dbReference>
<organism evidence="3 4">
    <name type="scientific">Tessaracoccus lacteus</name>
    <dbReference type="NCBI Taxonomy" id="3041766"/>
    <lineage>
        <taxon>Bacteria</taxon>
        <taxon>Bacillati</taxon>
        <taxon>Actinomycetota</taxon>
        <taxon>Actinomycetes</taxon>
        <taxon>Propionibacteriales</taxon>
        <taxon>Propionibacteriaceae</taxon>
        <taxon>Tessaracoccus</taxon>
    </lineage>
</organism>
<dbReference type="PROSITE" id="PS52050">
    <property type="entry name" value="WYL"/>
    <property type="match status" value="1"/>
</dbReference>
<dbReference type="PANTHER" id="PTHR34580">
    <property type="match status" value="1"/>
</dbReference>
<gene>
    <name evidence="3" type="ORF">QH948_08660</name>
</gene>
<dbReference type="Proteomes" id="UP001244136">
    <property type="component" value="Chromosome"/>
</dbReference>
<dbReference type="EMBL" id="CP123967">
    <property type="protein sequence ID" value="WGT46233.1"/>
    <property type="molecule type" value="Genomic_DNA"/>
</dbReference>
<dbReference type="InterPro" id="IPR057727">
    <property type="entry name" value="WCX_dom"/>
</dbReference>
<evidence type="ECO:0000313" key="4">
    <source>
        <dbReference type="Proteomes" id="UP001244136"/>
    </source>
</evidence>
<dbReference type="PANTHER" id="PTHR34580:SF3">
    <property type="entry name" value="PROTEIN PAFB"/>
    <property type="match status" value="1"/>
</dbReference>
<sequence length="308" mass="34083">MSARKSERLVNLLIALLSTRRYLTRAELRSMVEAYRDSTDQAFERQFERDKQELRGLGIEIETGSNEVFFEDEEHGYRINRATFELPEISFTPEELAALALAGQVWQDTLAADHTARAFEALRAGGADPDPSLVPSVRPHLDVRERDFEVVYGAALDRREVTFGYGGRDRRLQPWMLLQRRGRWYVFGYDLDKEADRFFKLARFTGPAVAVGKVGAFDVPTDARERSARLTPVDAAAALVAVRDGAAAPPGAEPADGAAPEGYSAWRMRGIDGRALVGEILAAAPDVLVLDPPELRDQVIAALKRAAA</sequence>
<evidence type="ECO:0000313" key="3">
    <source>
        <dbReference type="EMBL" id="WGT46233.1"/>
    </source>
</evidence>
<dbReference type="InterPro" id="IPR026881">
    <property type="entry name" value="WYL_dom"/>
</dbReference>
<dbReference type="Pfam" id="PF25583">
    <property type="entry name" value="WCX"/>
    <property type="match status" value="1"/>
</dbReference>
<name>A0ABY8PUV8_9ACTN</name>
<feature type="domain" description="WYL" evidence="1">
    <location>
        <begin position="148"/>
        <end position="206"/>
    </location>
</feature>
<evidence type="ECO:0000259" key="1">
    <source>
        <dbReference type="Pfam" id="PF13280"/>
    </source>
</evidence>
<proteinExistence type="predicted"/>
<keyword evidence="4" id="KW-1185">Reference proteome</keyword>
<reference evidence="3 4" key="1">
    <citation type="journal article" date="2008" name="Int. J. Syst. Evol. Microbiol.">
        <title>Tessaracoccus flavescens sp. nov., isolated from marine sediment.</title>
        <authorList>
            <person name="Lee D.W."/>
            <person name="Lee S.D."/>
        </authorList>
    </citation>
    <scope>NUCLEOTIDE SEQUENCE [LARGE SCALE GENOMIC DNA]</scope>
    <source>
        <strain evidence="3 4">T21</strain>
    </source>
</reference>
<dbReference type="Pfam" id="PF13280">
    <property type="entry name" value="WYL"/>
    <property type="match status" value="1"/>
</dbReference>
<protein>
    <submittedName>
        <fullName evidence="3">WYL domain-containing protein</fullName>
    </submittedName>
</protein>
<evidence type="ECO:0000259" key="2">
    <source>
        <dbReference type="Pfam" id="PF25583"/>
    </source>
</evidence>
<feature type="domain" description="WCX" evidence="2">
    <location>
        <begin position="258"/>
        <end position="307"/>
    </location>
</feature>